<accession>A0AAC9BXI6</accession>
<gene>
    <name evidence="1" type="ORF">A8L59_04445</name>
</gene>
<organism evidence="1 2">
    <name type="scientific">Pseudomonas koreensis</name>
    <dbReference type="NCBI Taxonomy" id="198620"/>
    <lineage>
        <taxon>Bacteria</taxon>
        <taxon>Pseudomonadati</taxon>
        <taxon>Pseudomonadota</taxon>
        <taxon>Gammaproteobacteria</taxon>
        <taxon>Pseudomonadales</taxon>
        <taxon>Pseudomonadaceae</taxon>
        <taxon>Pseudomonas</taxon>
    </lineage>
</organism>
<evidence type="ECO:0000313" key="1">
    <source>
        <dbReference type="EMBL" id="ANI00907.1"/>
    </source>
</evidence>
<dbReference type="EMBL" id="CP015852">
    <property type="protein sequence ID" value="ANI00907.1"/>
    <property type="molecule type" value="Genomic_DNA"/>
</dbReference>
<name>A0AAC9BXI6_9PSED</name>
<evidence type="ECO:0000313" key="2">
    <source>
        <dbReference type="Proteomes" id="UP000078142"/>
    </source>
</evidence>
<protein>
    <submittedName>
        <fullName evidence="1">Uncharacterized protein</fullName>
    </submittedName>
</protein>
<dbReference type="AlphaFoldDB" id="A0AAC9BXI6"/>
<proteinExistence type="predicted"/>
<dbReference type="Proteomes" id="UP000078142">
    <property type="component" value="Chromosome"/>
</dbReference>
<sequence>MHGNGGDLYVTAYRNSVAKVIANRALCAPTAGKGLAYFFNTLRRVKDPGPRLPWRLMTQVLSMATGKLGHPVTVLVLMETGDRRIPFVRVVFAFARLLR</sequence>
<reference evidence="1 2" key="1">
    <citation type="submission" date="2016-05" db="EMBL/GenBank/DDBJ databases">
        <authorList>
            <person name="Wang S."/>
            <person name="Zhu B."/>
        </authorList>
    </citation>
    <scope>NUCLEOTIDE SEQUENCE [LARGE SCALE GENOMIC DNA]</scope>
    <source>
        <strain evidence="1 2">CRS05-R5</strain>
    </source>
</reference>